<protein>
    <recommendedName>
        <fullName evidence="1">PiggyBac transposable element-derived protein domain-containing protein</fullName>
    </recommendedName>
</protein>
<dbReference type="InterPro" id="IPR029526">
    <property type="entry name" value="PGBD"/>
</dbReference>
<evidence type="ECO:0000313" key="3">
    <source>
        <dbReference type="Proteomes" id="UP001231518"/>
    </source>
</evidence>
<evidence type="ECO:0000313" key="2">
    <source>
        <dbReference type="EMBL" id="KAJ8728810.1"/>
    </source>
</evidence>
<proteinExistence type="predicted"/>
<keyword evidence="3" id="KW-1185">Reference proteome</keyword>
<evidence type="ECO:0000259" key="1">
    <source>
        <dbReference type="Pfam" id="PF13843"/>
    </source>
</evidence>
<reference evidence="2" key="1">
    <citation type="submission" date="2023-03" db="EMBL/GenBank/DDBJ databases">
        <title>Chromosome-level genomes of two armyworms, Mythimna separata and Mythimna loreyi, provide insights into the biosynthesis and reception of sex pheromones.</title>
        <authorList>
            <person name="Zhao H."/>
        </authorList>
    </citation>
    <scope>NUCLEOTIDE SEQUENCE</scope>
    <source>
        <strain evidence="2">BeijingLab</strain>
        <tissue evidence="2">Pupa</tissue>
    </source>
</reference>
<feature type="domain" description="PiggyBac transposable element-derived protein" evidence="1">
    <location>
        <begin position="133"/>
        <end position="218"/>
    </location>
</feature>
<dbReference type="Pfam" id="PF13843">
    <property type="entry name" value="DDE_Tnp_1_7"/>
    <property type="match status" value="1"/>
</dbReference>
<name>A0AAD8DWN8_MYTSE</name>
<sequence length="222" mass="25760">MKRAHACVAEGRCLRDYYVSVKMDISSNTPKPRTSARKRTPAGTFVSHEEEILNWLEEESDDGFSGIDDEDPSFEPEIQCDEDDVISCQEDSQSIFEVQQEPAMEVEHQQSSDEPQEHYTGRIITKKFEGYSELWSKLIDPTMLESLVRYTNQKLSSYRTRFKNNSMAEFVDTNVNEMRALISLMYYSSVFKCNDEDLNTIFATNGTGREIFRCVMSKWFRV</sequence>
<dbReference type="Proteomes" id="UP001231518">
    <property type="component" value="Chromosome 19"/>
</dbReference>
<dbReference type="AlphaFoldDB" id="A0AAD8DWN8"/>
<gene>
    <name evidence="2" type="ORF">PYW07_006506</name>
</gene>
<dbReference type="EMBL" id="JARGEI010000007">
    <property type="protein sequence ID" value="KAJ8728810.1"/>
    <property type="molecule type" value="Genomic_DNA"/>
</dbReference>
<accession>A0AAD8DWN8</accession>
<comment type="caution">
    <text evidence="2">The sequence shown here is derived from an EMBL/GenBank/DDBJ whole genome shotgun (WGS) entry which is preliminary data.</text>
</comment>
<organism evidence="2 3">
    <name type="scientific">Mythimna separata</name>
    <name type="common">Oriental armyworm</name>
    <name type="synonym">Pseudaletia separata</name>
    <dbReference type="NCBI Taxonomy" id="271217"/>
    <lineage>
        <taxon>Eukaryota</taxon>
        <taxon>Metazoa</taxon>
        <taxon>Ecdysozoa</taxon>
        <taxon>Arthropoda</taxon>
        <taxon>Hexapoda</taxon>
        <taxon>Insecta</taxon>
        <taxon>Pterygota</taxon>
        <taxon>Neoptera</taxon>
        <taxon>Endopterygota</taxon>
        <taxon>Lepidoptera</taxon>
        <taxon>Glossata</taxon>
        <taxon>Ditrysia</taxon>
        <taxon>Noctuoidea</taxon>
        <taxon>Noctuidae</taxon>
        <taxon>Noctuinae</taxon>
        <taxon>Hadenini</taxon>
        <taxon>Mythimna</taxon>
    </lineage>
</organism>